<accession>A0AA88PL74</accession>
<name>A0AA88PL74_9TELE</name>
<comment type="caution">
    <text evidence="2">The sequence shown here is derived from an EMBL/GenBank/DDBJ whole genome shotgun (WGS) entry which is preliminary data.</text>
</comment>
<evidence type="ECO:0000313" key="3">
    <source>
        <dbReference type="Proteomes" id="UP001187343"/>
    </source>
</evidence>
<keyword evidence="3" id="KW-1185">Reference proteome</keyword>
<dbReference type="Proteomes" id="UP001187343">
    <property type="component" value="Unassembled WGS sequence"/>
</dbReference>
<protein>
    <submittedName>
        <fullName evidence="2">Uncharacterized protein</fullName>
    </submittedName>
</protein>
<reference evidence="2" key="1">
    <citation type="submission" date="2023-08" db="EMBL/GenBank/DDBJ databases">
        <title>Chromosome-level Genome Assembly of mud carp (Cirrhinus molitorella).</title>
        <authorList>
            <person name="Liu H."/>
        </authorList>
    </citation>
    <scope>NUCLEOTIDE SEQUENCE</scope>
    <source>
        <strain evidence="2">Prfri</strain>
        <tissue evidence="2">Muscle</tissue>
    </source>
</reference>
<evidence type="ECO:0000256" key="1">
    <source>
        <dbReference type="SAM" id="MobiDB-lite"/>
    </source>
</evidence>
<evidence type="ECO:0000313" key="2">
    <source>
        <dbReference type="EMBL" id="KAK2886181.1"/>
    </source>
</evidence>
<organism evidence="2 3">
    <name type="scientific">Cirrhinus molitorella</name>
    <name type="common">mud carp</name>
    <dbReference type="NCBI Taxonomy" id="172907"/>
    <lineage>
        <taxon>Eukaryota</taxon>
        <taxon>Metazoa</taxon>
        <taxon>Chordata</taxon>
        <taxon>Craniata</taxon>
        <taxon>Vertebrata</taxon>
        <taxon>Euteleostomi</taxon>
        <taxon>Actinopterygii</taxon>
        <taxon>Neopterygii</taxon>
        <taxon>Teleostei</taxon>
        <taxon>Ostariophysi</taxon>
        <taxon>Cypriniformes</taxon>
        <taxon>Cyprinidae</taxon>
        <taxon>Labeoninae</taxon>
        <taxon>Labeonini</taxon>
        <taxon>Cirrhinus</taxon>
    </lineage>
</organism>
<feature type="region of interest" description="Disordered" evidence="1">
    <location>
        <begin position="53"/>
        <end position="96"/>
    </location>
</feature>
<dbReference type="AlphaFoldDB" id="A0AA88PL74"/>
<feature type="compositionally biased region" description="Basic and acidic residues" evidence="1">
    <location>
        <begin position="68"/>
        <end position="96"/>
    </location>
</feature>
<dbReference type="EMBL" id="JAUYZG010000016">
    <property type="protein sequence ID" value="KAK2886181.1"/>
    <property type="molecule type" value="Genomic_DNA"/>
</dbReference>
<gene>
    <name evidence="2" type="ORF">Q8A67_017018</name>
</gene>
<proteinExistence type="predicted"/>
<sequence>MIAITSIMPMTKEQVCRTEMTKDCLSVYTVSCQPTCEVNEITAPVAVNETNDATVEEPYPGPSGFVDTAREGPLKPKSEPLSHGDPLKRAEKSHDRTTFFRGQKVKKGSACPPNLYANKWEAGRPPVQRQKVAGPRNSAYAAVTGPLFGPLSLRALAASFAF</sequence>